<dbReference type="EMBL" id="BAABIS010000001">
    <property type="protein sequence ID" value="GAA4885123.1"/>
    <property type="molecule type" value="Genomic_DNA"/>
</dbReference>
<sequence length="110" mass="11765">MLADPCLDQADRAAGPQDLDRDLERVQGQHPEDVQAEPRRLQPVRPDRPFDLVDEQARHRRDVLLGRRPPAGGVLGGQEVAGRGEAAVVGAGGSGHRILGFRGPGALARP</sequence>
<feature type="region of interest" description="Disordered" evidence="1">
    <location>
        <begin position="91"/>
        <end position="110"/>
    </location>
</feature>
<reference evidence="3" key="1">
    <citation type="journal article" date="2019" name="Int. J. Syst. Evol. Microbiol.">
        <title>The Global Catalogue of Microorganisms (GCM) 10K type strain sequencing project: providing services to taxonomists for standard genome sequencing and annotation.</title>
        <authorList>
            <consortium name="The Broad Institute Genomics Platform"/>
            <consortium name="The Broad Institute Genome Sequencing Center for Infectious Disease"/>
            <person name="Wu L."/>
            <person name="Ma J."/>
        </authorList>
    </citation>
    <scope>NUCLEOTIDE SEQUENCE [LARGE SCALE GENOMIC DNA]</scope>
    <source>
        <strain evidence="3">JCM 13006</strain>
    </source>
</reference>
<evidence type="ECO:0000313" key="2">
    <source>
        <dbReference type="EMBL" id="GAA4885123.1"/>
    </source>
</evidence>
<protein>
    <submittedName>
        <fullName evidence="2">Uncharacterized protein</fullName>
    </submittedName>
</protein>
<feature type="region of interest" description="Disordered" evidence="1">
    <location>
        <begin position="26"/>
        <end position="49"/>
    </location>
</feature>
<comment type="caution">
    <text evidence="2">The sequence shown here is derived from an EMBL/GenBank/DDBJ whole genome shotgun (WGS) entry which is preliminary data.</text>
</comment>
<evidence type="ECO:0000256" key="1">
    <source>
        <dbReference type="SAM" id="MobiDB-lite"/>
    </source>
</evidence>
<accession>A0ABP9EXK8</accession>
<keyword evidence="3" id="KW-1185">Reference proteome</keyword>
<name>A0ABP9EXK8_9ACTN</name>
<proteinExistence type="predicted"/>
<dbReference type="Proteomes" id="UP001501752">
    <property type="component" value="Unassembled WGS sequence"/>
</dbReference>
<evidence type="ECO:0000313" key="3">
    <source>
        <dbReference type="Proteomes" id="UP001501752"/>
    </source>
</evidence>
<gene>
    <name evidence="2" type="ORF">GCM10023235_77670</name>
</gene>
<organism evidence="2 3">
    <name type="scientific">Kitasatospora terrestris</name>
    <dbReference type="NCBI Taxonomy" id="258051"/>
    <lineage>
        <taxon>Bacteria</taxon>
        <taxon>Bacillati</taxon>
        <taxon>Actinomycetota</taxon>
        <taxon>Actinomycetes</taxon>
        <taxon>Kitasatosporales</taxon>
        <taxon>Streptomycetaceae</taxon>
        <taxon>Kitasatospora</taxon>
    </lineage>
</organism>